<dbReference type="RefSeq" id="WP_133758370.1">
    <property type="nucleotide sequence ID" value="NZ_SOBW01000008.1"/>
</dbReference>
<dbReference type="AlphaFoldDB" id="A0A4R7Q165"/>
<comment type="caution">
    <text evidence="1">The sequence shown here is derived from an EMBL/GenBank/DDBJ whole genome shotgun (WGS) entry which is preliminary data.</text>
</comment>
<dbReference type="SUPFAM" id="SSF52540">
    <property type="entry name" value="P-loop containing nucleoside triphosphate hydrolases"/>
    <property type="match status" value="1"/>
</dbReference>
<name>A0A4R7Q165_9FLAO</name>
<evidence type="ECO:0000313" key="2">
    <source>
        <dbReference type="Proteomes" id="UP000294689"/>
    </source>
</evidence>
<dbReference type="InterPro" id="IPR027417">
    <property type="entry name" value="P-loop_NTPase"/>
</dbReference>
<keyword evidence="2" id="KW-1185">Reference proteome</keyword>
<dbReference type="EMBL" id="SOBW01000008">
    <property type="protein sequence ID" value="TDU40349.1"/>
    <property type="molecule type" value="Genomic_DNA"/>
</dbReference>
<dbReference type="Proteomes" id="UP000294689">
    <property type="component" value="Unassembled WGS sequence"/>
</dbReference>
<reference evidence="1 2" key="1">
    <citation type="submission" date="2019-03" db="EMBL/GenBank/DDBJ databases">
        <title>Genomic Encyclopedia of Archaeal and Bacterial Type Strains, Phase II (KMG-II): from individual species to whole genera.</title>
        <authorList>
            <person name="Goeker M."/>
        </authorList>
    </citation>
    <scope>NUCLEOTIDE SEQUENCE [LARGE SCALE GENOMIC DNA]</scope>
    <source>
        <strain evidence="1 2">DSM 28135</strain>
    </source>
</reference>
<protein>
    <submittedName>
        <fullName evidence="1">Uncharacterized protein</fullName>
    </submittedName>
</protein>
<accession>A0A4R7Q165</accession>
<evidence type="ECO:0000313" key="1">
    <source>
        <dbReference type="EMBL" id="TDU40349.1"/>
    </source>
</evidence>
<dbReference type="OrthoDB" id="7066673at2"/>
<gene>
    <name evidence="1" type="ORF">BXY82_2396</name>
</gene>
<sequence>MEFNFLKINGTNAHLDYDTFKESVIEKLNETCKEAEVIVLNNFPVSVSSQTSIDFIVLLNIPKKEKSWYRVETNDDRFYVKNQIIAVSIINEYYNSKITVEGGLVDIDGAFIDFEDNANKMKWGLTNYLSSNCGMERKHITVHPIIWIKNKSHSYYSKNIIIDNQFTYDKVEDVIKLNHYFKWPGYSNWFDSDDLFEVQIRQIFERASKDSRDGYITKKKIDRIQNKLDDASSKAYDNIGEKLVEVNGKAGTGKSSDILKWMLRLSLEGRKGVFLTYNHVLVYDIASQIQSFTNRLSPEERKEKQPTTTYTIHGYFYGVAKKLGVLLLLTEQRINELTATLDSRWVEIQQYFNAIRLKEYDISLAKLLMYVQSKWTTSEGVRREAILFIQYLQESLKSLPNKEETAKQFKFYRNDKVQKLGNLESSNVFLKDYHKVLERILQAASNLDAFLSDMDVVNKYDLLENVMALNPQILEKDGSGKINFEKLKTRYKKGLGGFRAGRIAYIDEAQDCHPLERDILYSIFGSNNIVIANGGKEQLIRYAQLCDWHVSRNQNIDFYRYTKKRKSYRMKPAIAALANHIADWYEIDLNIEPLDTDDHGNVFIDYSFTSDKQVEAIKRLKTIGERQGCTNYESLLLLTAAESGSNNGIEIDEDTSVAVNEYDNIVKDNNKTKGEWVLIDKAKVAIGDLVFWNTTGNVDKRKLSPPGALSVRSIYYESCRGIEAWSVMCFNLDEFFEQKTLENDADNYLLETLFDQLTPEKRREMYAATWVLMAITRSMENCYIQFQNPNSSLSKAILSFKEQYPQYVTNLF</sequence>
<dbReference type="Gene3D" id="3.40.50.300">
    <property type="entry name" value="P-loop containing nucleotide triphosphate hydrolases"/>
    <property type="match status" value="1"/>
</dbReference>
<organism evidence="1 2">
    <name type="scientific">Gelidibacter sediminis</name>
    <dbReference type="NCBI Taxonomy" id="1608710"/>
    <lineage>
        <taxon>Bacteria</taxon>
        <taxon>Pseudomonadati</taxon>
        <taxon>Bacteroidota</taxon>
        <taxon>Flavobacteriia</taxon>
        <taxon>Flavobacteriales</taxon>
        <taxon>Flavobacteriaceae</taxon>
        <taxon>Gelidibacter</taxon>
    </lineage>
</organism>
<proteinExistence type="predicted"/>